<name>A0ABW1ERH3_9ACTN</name>
<dbReference type="Proteomes" id="UP001596067">
    <property type="component" value="Unassembled WGS sequence"/>
</dbReference>
<evidence type="ECO:0008006" key="3">
    <source>
        <dbReference type="Google" id="ProtNLM"/>
    </source>
</evidence>
<gene>
    <name evidence="1" type="ORF">ACFP0N_01510</name>
</gene>
<dbReference type="RefSeq" id="WP_313766447.1">
    <property type="nucleotide sequence ID" value="NZ_BAAAVH010000072.1"/>
</dbReference>
<evidence type="ECO:0000313" key="1">
    <source>
        <dbReference type="EMBL" id="MFC5883656.1"/>
    </source>
</evidence>
<evidence type="ECO:0000313" key="2">
    <source>
        <dbReference type="Proteomes" id="UP001596067"/>
    </source>
</evidence>
<organism evidence="1 2">
    <name type="scientific">Kitasatospora aburaviensis</name>
    <dbReference type="NCBI Taxonomy" id="67265"/>
    <lineage>
        <taxon>Bacteria</taxon>
        <taxon>Bacillati</taxon>
        <taxon>Actinomycetota</taxon>
        <taxon>Actinomycetes</taxon>
        <taxon>Kitasatosporales</taxon>
        <taxon>Streptomycetaceae</taxon>
        <taxon>Kitasatospora</taxon>
    </lineage>
</organism>
<sequence length="97" mass="10401">MAIIVAFEFPEVTQAQYQESVDRLTGGAGLNSPSDWPVHGLILHAGGPTPGGGWHVTEVWESRAAFDHFAAVLMPILQEIGVPTTPPMICEAYDVVT</sequence>
<proteinExistence type="predicted"/>
<keyword evidence="2" id="KW-1185">Reference proteome</keyword>
<reference evidence="2" key="1">
    <citation type="journal article" date="2019" name="Int. J. Syst. Evol. Microbiol.">
        <title>The Global Catalogue of Microorganisms (GCM) 10K type strain sequencing project: providing services to taxonomists for standard genome sequencing and annotation.</title>
        <authorList>
            <consortium name="The Broad Institute Genomics Platform"/>
            <consortium name="The Broad Institute Genome Sequencing Center for Infectious Disease"/>
            <person name="Wu L."/>
            <person name="Ma J."/>
        </authorList>
    </citation>
    <scope>NUCLEOTIDE SEQUENCE [LARGE SCALE GENOMIC DNA]</scope>
    <source>
        <strain evidence="2">CGMCC 4.1469</strain>
    </source>
</reference>
<comment type="caution">
    <text evidence="1">The sequence shown here is derived from an EMBL/GenBank/DDBJ whole genome shotgun (WGS) entry which is preliminary data.</text>
</comment>
<protein>
    <recommendedName>
        <fullName evidence="3">ABM domain-containing protein</fullName>
    </recommendedName>
</protein>
<accession>A0ABW1ERH3</accession>
<dbReference type="EMBL" id="JBHSOD010000001">
    <property type="protein sequence ID" value="MFC5883656.1"/>
    <property type="molecule type" value="Genomic_DNA"/>
</dbReference>